<protein>
    <submittedName>
        <fullName evidence="1">Uncharacterized protein</fullName>
    </submittedName>
</protein>
<reference evidence="1" key="1">
    <citation type="journal article" date="2019" name="Front. Microbiol.">
        <title>Genomic features of Rickettsia heilongjiangensis revealed by intraspecies comparison and detailed comparison with Rickettsia japonica.</title>
        <authorList>
            <person name="Kasama K."/>
            <person name="Fujita H."/>
            <person name="Yamamoto S."/>
            <person name="Ooka T."/>
            <person name="Gotoh Y."/>
            <person name="Ogura Y."/>
            <person name="Ando S."/>
            <person name="Hayashi T."/>
        </authorList>
    </citation>
    <scope>NUCLEOTIDE SEQUENCE</scope>
    <source>
        <strain evidence="1">HCN-13</strain>
    </source>
</reference>
<name>A0AAD1GJ51_RICCR</name>
<gene>
    <name evidence="1" type="ORF">RHHCN13_07835</name>
</gene>
<dbReference type="NCBIfam" id="TIGR03777">
    <property type="entry name" value="RPE4"/>
    <property type="match status" value="1"/>
</dbReference>
<organism evidence="1 2">
    <name type="scientific">Rickettsia conorii subsp. heilongjiangensis</name>
    <dbReference type="NCBI Taxonomy" id="226665"/>
    <lineage>
        <taxon>Bacteria</taxon>
        <taxon>Pseudomonadati</taxon>
        <taxon>Pseudomonadota</taxon>
        <taxon>Alphaproteobacteria</taxon>
        <taxon>Rickettsiales</taxon>
        <taxon>Rickettsiaceae</taxon>
        <taxon>Rickettsieae</taxon>
        <taxon>Rickettsia</taxon>
        <taxon>spotted fever group</taxon>
    </lineage>
</organism>
<proteinExistence type="predicted"/>
<evidence type="ECO:0000313" key="2">
    <source>
        <dbReference type="Proteomes" id="UP000422519"/>
    </source>
</evidence>
<evidence type="ECO:0000313" key="1">
    <source>
        <dbReference type="EMBL" id="BBM92792.1"/>
    </source>
</evidence>
<sequence length="37" mass="4468">MFYYFLDPVVKPRDDIECVFRYTQPRPLAMTLCHSNT</sequence>
<dbReference type="Proteomes" id="UP000422519">
    <property type="component" value="Chromosome"/>
</dbReference>
<dbReference type="EMBL" id="AP019863">
    <property type="protein sequence ID" value="BBM92792.1"/>
    <property type="molecule type" value="Genomic_DNA"/>
</dbReference>
<accession>A0AAD1GJ51</accession>
<dbReference type="InterPro" id="IPR022439">
    <property type="entry name" value="RPE4"/>
</dbReference>
<dbReference type="AlphaFoldDB" id="A0AAD1GJ51"/>